<accession>A0A1I3W174</accession>
<feature type="binding site" evidence="8">
    <location>
        <position position="215"/>
    </location>
    <ligand>
        <name>Zn(2+)</name>
        <dbReference type="ChEBI" id="CHEBI:29105"/>
        <label>2</label>
    </ligand>
</feature>
<evidence type="ECO:0000256" key="2">
    <source>
        <dbReference type="ARBA" id="ARBA00022438"/>
    </source>
</evidence>
<evidence type="ECO:0000256" key="4">
    <source>
        <dbReference type="ARBA" id="ARBA00022723"/>
    </source>
</evidence>
<dbReference type="GO" id="GO:0006508">
    <property type="term" value="P:proteolysis"/>
    <property type="evidence" value="ECO:0007669"/>
    <property type="project" value="UniProtKB-KW"/>
</dbReference>
<evidence type="ECO:0000256" key="3">
    <source>
        <dbReference type="ARBA" id="ARBA00022670"/>
    </source>
</evidence>
<dbReference type="Gene3D" id="3.40.630.10">
    <property type="entry name" value="Zn peptidases"/>
    <property type="match status" value="1"/>
</dbReference>
<dbReference type="AlphaFoldDB" id="A0A1I3W174"/>
<comment type="cofactor">
    <cofactor evidence="8">
        <name>a divalent metal cation</name>
        <dbReference type="ChEBI" id="CHEBI:60240"/>
    </cofactor>
    <text evidence="8">Binds 2 divalent metal cations per subunit.</text>
</comment>
<dbReference type="STRING" id="1884381.SAMN05518846_107242"/>
<dbReference type="PIRSF" id="PIRSF001123">
    <property type="entry name" value="PepA_GA"/>
    <property type="match status" value="1"/>
</dbReference>
<sequence>MENEFSLELWKRLTEAPGAPGFEGPVRDIMKEYISQYTNELVYDNLGSMFGVMRGDENGPRIMVAGHMDEVGFMVTRISEKGFISFQTLGGWWGQVLLAQRVQIITGQGVIQGVISSIPPHVLSDDQRNRPMDVRNMYVDIGVDTREEAERLGIRPGQPILPICPFQVMANPRRIMAKAWDNRYGCSLAVELAKELHERPGHPNVVYVGATVQEELAGTRGAKTAAELIQPDLFLALDASPAGDIPGVREEGGKLGNGLLMRIYDPMYVMPVGLRELLIATCEEEKIPYQIYVAKGGTDAGVVQNHGKGVPSAVIGIPSRYIHSHASIIDTADYEAAKRLLFSIIRKLDRQTWESILPR</sequence>
<feature type="binding site" evidence="8">
    <location>
        <position position="67"/>
    </location>
    <ligand>
        <name>Zn(2+)</name>
        <dbReference type="ChEBI" id="CHEBI:29105"/>
        <label>1</label>
    </ligand>
</feature>
<feature type="active site" description="Proton acceptor" evidence="7">
    <location>
        <position position="214"/>
    </location>
</feature>
<keyword evidence="5" id="KW-0378">Hydrolase</keyword>
<dbReference type="InterPro" id="IPR051464">
    <property type="entry name" value="Peptidase_M42_aminopept"/>
</dbReference>
<dbReference type="RefSeq" id="WP_092268851.1">
    <property type="nucleotide sequence ID" value="NZ_BJOE01000038.1"/>
</dbReference>
<feature type="binding site" evidence="8">
    <location>
        <position position="181"/>
    </location>
    <ligand>
        <name>Zn(2+)</name>
        <dbReference type="ChEBI" id="CHEBI:29105"/>
        <label>2</label>
    </ligand>
</feature>
<dbReference type="PANTHER" id="PTHR32481">
    <property type="entry name" value="AMINOPEPTIDASE"/>
    <property type="match status" value="1"/>
</dbReference>
<reference evidence="10" key="1">
    <citation type="submission" date="2016-10" db="EMBL/GenBank/DDBJ databases">
        <authorList>
            <person name="Varghese N."/>
            <person name="Submissions S."/>
        </authorList>
    </citation>
    <scope>NUCLEOTIDE SEQUENCE [LARGE SCALE GENOMIC DNA]</scope>
    <source>
        <strain evidence="10">OK042</strain>
    </source>
</reference>
<dbReference type="InterPro" id="IPR008007">
    <property type="entry name" value="Peptidase_M42"/>
</dbReference>
<dbReference type="EMBL" id="FORT01000007">
    <property type="protein sequence ID" value="SFK00181.1"/>
    <property type="molecule type" value="Genomic_DNA"/>
</dbReference>
<keyword evidence="2 9" id="KW-0031">Aminopeptidase</keyword>
<name>A0A1I3W174_9BACL</name>
<feature type="binding site" evidence="8">
    <location>
        <position position="181"/>
    </location>
    <ligand>
        <name>Zn(2+)</name>
        <dbReference type="ChEBI" id="CHEBI:29105"/>
        <label>1</label>
    </ligand>
</feature>
<evidence type="ECO:0000313" key="10">
    <source>
        <dbReference type="Proteomes" id="UP000198915"/>
    </source>
</evidence>
<evidence type="ECO:0000256" key="8">
    <source>
        <dbReference type="PIRSR" id="PIRSR001123-2"/>
    </source>
</evidence>
<keyword evidence="4 8" id="KW-0479">Metal-binding</keyword>
<keyword evidence="10" id="KW-1185">Reference proteome</keyword>
<dbReference type="InterPro" id="IPR023367">
    <property type="entry name" value="Peptidase_M42_dom2"/>
</dbReference>
<dbReference type="Pfam" id="PF05343">
    <property type="entry name" value="Peptidase_M42"/>
    <property type="match status" value="1"/>
</dbReference>
<dbReference type="Gene3D" id="2.40.30.40">
    <property type="entry name" value="Peptidase M42, domain 2"/>
    <property type="match status" value="1"/>
</dbReference>
<feature type="binding site" evidence="8">
    <location>
        <position position="238"/>
    </location>
    <ligand>
        <name>Zn(2+)</name>
        <dbReference type="ChEBI" id="CHEBI:29105"/>
        <label>1</label>
    </ligand>
</feature>
<organism evidence="9 10">
    <name type="scientific">Brevibacillus centrosporus</name>
    <dbReference type="NCBI Taxonomy" id="54910"/>
    <lineage>
        <taxon>Bacteria</taxon>
        <taxon>Bacillati</taxon>
        <taxon>Bacillota</taxon>
        <taxon>Bacilli</taxon>
        <taxon>Bacillales</taxon>
        <taxon>Paenibacillaceae</taxon>
        <taxon>Brevibacillus</taxon>
    </lineage>
</organism>
<proteinExistence type="inferred from homology"/>
<dbReference type="Proteomes" id="UP000198915">
    <property type="component" value="Unassembled WGS sequence"/>
</dbReference>
<gene>
    <name evidence="9" type="ORF">SAMN05518846_107242</name>
</gene>
<evidence type="ECO:0000256" key="5">
    <source>
        <dbReference type="ARBA" id="ARBA00022801"/>
    </source>
</evidence>
<feature type="binding site" evidence="8">
    <location>
        <position position="323"/>
    </location>
    <ligand>
        <name>Zn(2+)</name>
        <dbReference type="ChEBI" id="CHEBI:29105"/>
        <label>2</label>
    </ligand>
</feature>
<keyword evidence="3" id="KW-0645">Protease</keyword>
<evidence type="ECO:0000256" key="7">
    <source>
        <dbReference type="PIRSR" id="PIRSR001123-1"/>
    </source>
</evidence>
<evidence type="ECO:0000256" key="1">
    <source>
        <dbReference type="ARBA" id="ARBA00006272"/>
    </source>
</evidence>
<dbReference type="GO" id="GO:0004177">
    <property type="term" value="F:aminopeptidase activity"/>
    <property type="evidence" value="ECO:0007669"/>
    <property type="project" value="UniProtKB-UniRule"/>
</dbReference>
<dbReference type="GeneID" id="301132258"/>
<dbReference type="GO" id="GO:0046872">
    <property type="term" value="F:metal ion binding"/>
    <property type="evidence" value="ECO:0007669"/>
    <property type="project" value="UniProtKB-UniRule"/>
</dbReference>
<dbReference type="SUPFAM" id="SSF101821">
    <property type="entry name" value="Aminopeptidase/glucanase lid domain"/>
    <property type="match status" value="1"/>
</dbReference>
<dbReference type="PANTHER" id="PTHR32481:SF0">
    <property type="entry name" value="AMINOPEPTIDASE YPDE-RELATED"/>
    <property type="match status" value="1"/>
</dbReference>
<protein>
    <submittedName>
        <fullName evidence="9">Putative aminopeptidase FrvX</fullName>
    </submittedName>
</protein>
<evidence type="ECO:0000256" key="6">
    <source>
        <dbReference type="PIRNR" id="PIRNR001123"/>
    </source>
</evidence>
<evidence type="ECO:0000313" key="9">
    <source>
        <dbReference type="EMBL" id="SFK00181.1"/>
    </source>
</evidence>
<dbReference type="CDD" id="cd05656">
    <property type="entry name" value="M42_Frv"/>
    <property type="match status" value="1"/>
</dbReference>
<dbReference type="SUPFAM" id="SSF53187">
    <property type="entry name" value="Zn-dependent exopeptidases"/>
    <property type="match status" value="1"/>
</dbReference>
<comment type="similarity">
    <text evidence="1 6">Belongs to the peptidase M42 family.</text>
</comment>